<evidence type="ECO:0000256" key="2">
    <source>
        <dbReference type="SAM" id="MobiDB-lite"/>
    </source>
</evidence>
<dbReference type="AlphaFoldDB" id="A0A0D6EFR7"/>
<keyword evidence="5" id="KW-1185">Reference proteome</keyword>
<dbReference type="SUPFAM" id="SSF58038">
    <property type="entry name" value="SNARE fusion complex"/>
    <property type="match status" value="2"/>
</dbReference>
<dbReference type="CDD" id="cd15886">
    <property type="entry name" value="SNARE_SEC9N"/>
    <property type="match status" value="1"/>
</dbReference>
<organism evidence="4 5">
    <name type="scientific">Sporidiobolus salmonicolor</name>
    <name type="common">Yeast-like fungus</name>
    <name type="synonym">Sporobolomyces salmonicolor</name>
    <dbReference type="NCBI Taxonomy" id="5005"/>
    <lineage>
        <taxon>Eukaryota</taxon>
        <taxon>Fungi</taxon>
        <taxon>Dikarya</taxon>
        <taxon>Basidiomycota</taxon>
        <taxon>Pucciniomycotina</taxon>
        <taxon>Microbotryomycetes</taxon>
        <taxon>Sporidiobolales</taxon>
        <taxon>Sporidiobolaceae</taxon>
        <taxon>Sporobolomyces</taxon>
    </lineage>
</organism>
<feature type="compositionally biased region" description="Basic and acidic residues" evidence="2">
    <location>
        <begin position="1"/>
        <end position="22"/>
    </location>
</feature>
<feature type="compositionally biased region" description="Gly residues" evidence="2">
    <location>
        <begin position="83"/>
        <end position="92"/>
    </location>
</feature>
<protein>
    <submittedName>
        <fullName evidence="4">SPOSA6832_00202-mRNA-1:cds</fullName>
    </submittedName>
</protein>
<dbReference type="InterPro" id="IPR000727">
    <property type="entry name" value="T_SNARE_dom"/>
</dbReference>
<dbReference type="PANTHER" id="PTHR19305:SF9">
    <property type="entry name" value="SYNAPTOSOMAL-ASSOCIATED PROTEIN 29"/>
    <property type="match status" value="1"/>
</dbReference>
<dbReference type="GO" id="GO:0019905">
    <property type="term" value="F:syntaxin binding"/>
    <property type="evidence" value="ECO:0007669"/>
    <property type="project" value="TreeGrafter"/>
</dbReference>
<feature type="domain" description="T-SNARE coiled-coil homology" evidence="3">
    <location>
        <begin position="370"/>
        <end position="432"/>
    </location>
</feature>
<gene>
    <name evidence="4" type="primary">SPOSA6832_00202</name>
</gene>
<name>A0A0D6EFR7_SPOSA</name>
<dbReference type="CDD" id="cd15857">
    <property type="entry name" value="SNARE_SEC9C"/>
    <property type="match status" value="1"/>
</dbReference>
<dbReference type="Gene3D" id="1.20.5.110">
    <property type="match status" value="2"/>
</dbReference>
<dbReference type="GO" id="GO:0006887">
    <property type="term" value="P:exocytosis"/>
    <property type="evidence" value="ECO:0007669"/>
    <property type="project" value="TreeGrafter"/>
</dbReference>
<proteinExistence type="inferred from homology"/>
<evidence type="ECO:0000259" key="3">
    <source>
        <dbReference type="PROSITE" id="PS50192"/>
    </source>
</evidence>
<feature type="region of interest" description="Disordered" evidence="2">
    <location>
        <begin position="1"/>
        <end position="187"/>
    </location>
</feature>
<comment type="similarity">
    <text evidence="1">Belongs to the SNAP-25 family.</text>
</comment>
<feature type="compositionally biased region" description="Basic and acidic residues" evidence="2">
    <location>
        <begin position="125"/>
        <end position="138"/>
    </location>
</feature>
<dbReference type="PROSITE" id="PS50192">
    <property type="entry name" value="T_SNARE"/>
    <property type="match status" value="1"/>
</dbReference>
<dbReference type="EMBL" id="CENE01000001">
    <property type="protein sequence ID" value="CEQ38731.1"/>
    <property type="molecule type" value="Genomic_DNA"/>
</dbReference>
<feature type="compositionally biased region" description="Polar residues" evidence="2">
    <location>
        <begin position="150"/>
        <end position="160"/>
    </location>
</feature>
<dbReference type="GO" id="GO:0006906">
    <property type="term" value="P:vesicle fusion"/>
    <property type="evidence" value="ECO:0007669"/>
    <property type="project" value="TreeGrafter"/>
</dbReference>
<evidence type="ECO:0000313" key="4">
    <source>
        <dbReference type="EMBL" id="CEQ38731.1"/>
    </source>
</evidence>
<feature type="compositionally biased region" description="Basic and acidic residues" evidence="2">
    <location>
        <begin position="296"/>
        <end position="342"/>
    </location>
</feature>
<sequence length="433" mass="47307">MGLFDKKKKEKIPEVGGEDYRRGGPAPPPSSSGRSDAGSTYSGIPPSYRTSPSYVGPSQGGSGYSNTSHFARSPQQQPPYPGAYGGPGGGAYGQPPQQYMQPPPAPSREPSSSGSTKGGKWFARGKNDQVDAAARDELLAGAPPPGQGPSRFSNNGGYQPQQEQDGGAYDGQQQAQTFENEEDEEVEGIKQQMRFVKQESLASTRNAVRIAREAEETARATLDKLGDQSDRIANTERHLDLAKAHNDRAVDETKELEALNRSIFRPTCAFPDASCSSRQAAADFAPAPTVTFNKAAKRDREERRLLDRHNAEKAERELTRREQFESRQRIDQTYNKMDREAENAAGARLRTRARGPERGRYQFEATASDDEVEDEIDGNLDELGGVAGRLKMLAMTAGQEVDSQNAKLGKLSNKVDVLDNNVVKSTQRLARVK</sequence>
<dbReference type="Proteomes" id="UP000243876">
    <property type="component" value="Unassembled WGS sequence"/>
</dbReference>
<reference evidence="5" key="1">
    <citation type="submission" date="2015-02" db="EMBL/GenBank/DDBJ databases">
        <authorList>
            <person name="Gon?alves P."/>
        </authorList>
    </citation>
    <scope>NUCLEOTIDE SEQUENCE [LARGE SCALE GENOMIC DNA]</scope>
</reference>
<dbReference type="GO" id="GO:0005484">
    <property type="term" value="F:SNAP receptor activity"/>
    <property type="evidence" value="ECO:0007669"/>
    <property type="project" value="TreeGrafter"/>
</dbReference>
<dbReference type="SMART" id="SM00397">
    <property type="entry name" value="t_SNARE"/>
    <property type="match status" value="2"/>
</dbReference>
<dbReference type="GO" id="GO:0031201">
    <property type="term" value="C:SNARE complex"/>
    <property type="evidence" value="ECO:0007669"/>
    <property type="project" value="TreeGrafter"/>
</dbReference>
<dbReference type="GO" id="GO:0005886">
    <property type="term" value="C:plasma membrane"/>
    <property type="evidence" value="ECO:0007669"/>
    <property type="project" value="TreeGrafter"/>
</dbReference>
<evidence type="ECO:0000256" key="1">
    <source>
        <dbReference type="ARBA" id="ARBA00009480"/>
    </source>
</evidence>
<evidence type="ECO:0000313" key="5">
    <source>
        <dbReference type="Proteomes" id="UP000243876"/>
    </source>
</evidence>
<dbReference type="OrthoDB" id="18679at2759"/>
<accession>A0A0D6EFR7</accession>
<dbReference type="PANTHER" id="PTHR19305">
    <property type="entry name" value="SYNAPTOSOMAL ASSOCIATED PROTEIN"/>
    <property type="match status" value="1"/>
</dbReference>
<feature type="region of interest" description="Disordered" evidence="2">
    <location>
        <begin position="295"/>
        <end position="371"/>
    </location>
</feature>
<feature type="compositionally biased region" description="Low complexity" evidence="2">
    <location>
        <begin position="161"/>
        <end position="176"/>
    </location>
</feature>